<comment type="caution">
    <text evidence="1">The sequence shown here is derived from an EMBL/GenBank/DDBJ whole genome shotgun (WGS) entry which is preliminary data.</text>
</comment>
<evidence type="ECO:0000313" key="1">
    <source>
        <dbReference type="EMBL" id="KAH3670579.1"/>
    </source>
</evidence>
<protein>
    <submittedName>
        <fullName evidence="1">Uncharacterized protein</fullName>
    </submittedName>
</protein>
<name>A0A9P8T9G7_9ASCO</name>
<evidence type="ECO:0000313" key="2">
    <source>
        <dbReference type="Proteomes" id="UP000769157"/>
    </source>
</evidence>
<dbReference type="AlphaFoldDB" id="A0A9P8T9G7"/>
<dbReference type="EMBL" id="JAEUBE010000087">
    <property type="protein sequence ID" value="KAH3670579.1"/>
    <property type="molecule type" value="Genomic_DNA"/>
</dbReference>
<dbReference type="OrthoDB" id="8197599at2759"/>
<sequence>MATIFSTAPLANVSDLDLSPKCEQMAMYFLFELKGNSLVLTLVFLRSSMPKDDKDSIIAISVGFPKNFSFSTENLALLHRFPDSSMYLTSLSTLSGRCLLPSTARWLVFMSTVQALLTVMWFWVSVPVLSEQITLTEPSVSTLGNFLTMARCLAILKTPSASVTATIIGNPSGIAATAKQTLIWNMSSHERPSITPISPITPITAKLKKESCWPSLPMAFCNGVFGFSIEDSMENTLPSAVLWPVAITIPAPWPSRTSVPINAILDLSPMLGIGLDTTSRLFDTGLVSPVRLLSSMVR</sequence>
<reference evidence="1" key="2">
    <citation type="submission" date="2021-01" db="EMBL/GenBank/DDBJ databases">
        <authorList>
            <person name="Schikora-Tamarit M.A."/>
        </authorList>
    </citation>
    <scope>NUCLEOTIDE SEQUENCE</scope>
    <source>
        <strain evidence="1">CBS6075</strain>
    </source>
</reference>
<proteinExistence type="predicted"/>
<reference evidence="1" key="1">
    <citation type="journal article" date="2021" name="Open Biol.">
        <title>Shared evolutionary footprints suggest mitochondrial oxidative damage underlies multiple complex I losses in fungi.</title>
        <authorList>
            <person name="Schikora-Tamarit M.A."/>
            <person name="Marcet-Houben M."/>
            <person name="Nosek J."/>
            <person name="Gabaldon T."/>
        </authorList>
    </citation>
    <scope>NUCLEOTIDE SEQUENCE</scope>
    <source>
        <strain evidence="1">CBS6075</strain>
    </source>
</reference>
<dbReference type="Proteomes" id="UP000769157">
    <property type="component" value="Unassembled WGS sequence"/>
</dbReference>
<keyword evidence="2" id="KW-1185">Reference proteome</keyword>
<dbReference type="RefSeq" id="XP_046064004.1">
    <property type="nucleotide sequence ID" value="XM_046201818.1"/>
</dbReference>
<organism evidence="1 2">
    <name type="scientific">Ogataea philodendri</name>
    <dbReference type="NCBI Taxonomy" id="1378263"/>
    <lineage>
        <taxon>Eukaryota</taxon>
        <taxon>Fungi</taxon>
        <taxon>Dikarya</taxon>
        <taxon>Ascomycota</taxon>
        <taxon>Saccharomycotina</taxon>
        <taxon>Pichiomycetes</taxon>
        <taxon>Pichiales</taxon>
        <taxon>Pichiaceae</taxon>
        <taxon>Ogataea</taxon>
    </lineage>
</organism>
<dbReference type="GeneID" id="70233062"/>
<gene>
    <name evidence="1" type="ORF">OGAPHI_001094</name>
</gene>
<accession>A0A9P8T9G7</accession>